<reference evidence="1" key="1">
    <citation type="submission" date="2021-08" db="EMBL/GenBank/DDBJ databases">
        <title>Novel anaerobic bacterium isolated from sea squirt in East Sea, Republic of Korea.</title>
        <authorList>
            <person name="Nguyen T.H."/>
            <person name="Li Z."/>
            <person name="Lee Y.-J."/>
            <person name="Ko J."/>
            <person name="Kim S.-G."/>
        </authorList>
    </citation>
    <scope>NUCLEOTIDE SEQUENCE</scope>
    <source>
        <strain evidence="1">KCTC 25031</strain>
    </source>
</reference>
<evidence type="ECO:0000313" key="1">
    <source>
        <dbReference type="EMBL" id="QZE13839.1"/>
    </source>
</evidence>
<gene>
    <name evidence="1" type="ORF">K4L44_15015</name>
</gene>
<keyword evidence="1" id="KW-0378">Hydrolase</keyword>
<protein>
    <submittedName>
        <fullName evidence="1">CPBP family intramembrane metalloprotease</fullName>
    </submittedName>
</protein>
<name>A0AC61NQZ6_9BACT</name>
<keyword evidence="2" id="KW-1185">Reference proteome</keyword>
<accession>A0AC61NQZ6</accession>
<keyword evidence="1" id="KW-0645">Protease</keyword>
<organism evidence="1 2">
    <name type="scientific">Halosquirtibacter laminarini</name>
    <dbReference type="NCBI Taxonomy" id="3374600"/>
    <lineage>
        <taxon>Bacteria</taxon>
        <taxon>Pseudomonadati</taxon>
        <taxon>Bacteroidota</taxon>
        <taxon>Bacteroidia</taxon>
        <taxon>Marinilabiliales</taxon>
        <taxon>Prolixibacteraceae</taxon>
        <taxon>Halosquirtibacter</taxon>
    </lineage>
</organism>
<sequence length="296" mass="33774">MRHIFTPPTKKKNQKKKNHYRWLLAFAIIVPWAIISSIFTVLISILSSIVFDVPVIETQTDVSQNISFVFAMLLGTITTTYLFTKFIERKKYKVIGLSIKNRTSDIITGLIIGALCMLIGYILLISSNQINFIRIYFNAKEISISIIYFFVVALSEEILFRGYILRVLMDRFSKFHALIISALVFMLLHIFNPNLSSIAWINIFLLGISFGITYIYTNNLWLPISFHFSWNLFQTLFGFSVSGVRSYSVISTKIVSPNIFNGGEFGFEGSALAMIFIICITGGLYSLYRNDTLSTF</sequence>
<dbReference type="Proteomes" id="UP000826212">
    <property type="component" value="Chromosome"/>
</dbReference>
<keyword evidence="1" id="KW-0482">Metalloprotease</keyword>
<dbReference type="EMBL" id="CP081303">
    <property type="protein sequence ID" value="QZE13839.1"/>
    <property type="molecule type" value="Genomic_DNA"/>
</dbReference>
<evidence type="ECO:0000313" key="2">
    <source>
        <dbReference type="Proteomes" id="UP000826212"/>
    </source>
</evidence>
<proteinExistence type="predicted"/>